<organism evidence="3">
    <name type="scientific">Rodentolepis nana</name>
    <name type="common">Dwarf tapeworm</name>
    <name type="synonym">Hymenolepis nana</name>
    <dbReference type="NCBI Taxonomy" id="102285"/>
    <lineage>
        <taxon>Eukaryota</taxon>
        <taxon>Metazoa</taxon>
        <taxon>Spiralia</taxon>
        <taxon>Lophotrochozoa</taxon>
        <taxon>Platyhelminthes</taxon>
        <taxon>Cestoda</taxon>
        <taxon>Eucestoda</taxon>
        <taxon>Cyclophyllidea</taxon>
        <taxon>Hymenolepididae</taxon>
        <taxon>Rodentolepis</taxon>
    </lineage>
</organism>
<accession>A0A0R3TRC0</accession>
<evidence type="ECO:0000313" key="3">
    <source>
        <dbReference type="WBParaSite" id="HNAJ_0001012501-mRNA-1"/>
    </source>
</evidence>
<name>A0A0R3TRC0_RODNA</name>
<dbReference type="OrthoDB" id="6261798at2759"/>
<reference evidence="1 2" key="2">
    <citation type="submission" date="2018-11" db="EMBL/GenBank/DDBJ databases">
        <authorList>
            <consortium name="Pathogen Informatics"/>
        </authorList>
    </citation>
    <scope>NUCLEOTIDE SEQUENCE [LARGE SCALE GENOMIC DNA]</scope>
</reference>
<dbReference type="AlphaFoldDB" id="A0A0R3TRC0"/>
<dbReference type="Gene3D" id="4.10.365.10">
    <property type="entry name" value="p27"/>
    <property type="match status" value="1"/>
</dbReference>
<sequence>MAANPTSKLCRRLFQDSKPRTLIQQNLDQLIKGEQERFRAKWNFDVNKVSSSNSWKIVTDTKASFYTRPPRKLKAKRRLTPSMLESLRSNMQTSQTCLTSSRVFGKIAFNFSSPHVEKMDNIETTLQPGPTQQPISLISSPVKSFASTSTSLLLADPVFKIPAVPKILKRKSNPRMTDFFVVQKRPRETSSK</sequence>
<evidence type="ECO:0000313" key="1">
    <source>
        <dbReference type="EMBL" id="VDO07214.1"/>
    </source>
</evidence>
<dbReference type="InterPro" id="IPR044898">
    <property type="entry name" value="CDI_dom_sf"/>
</dbReference>
<dbReference type="EMBL" id="UZAE01012889">
    <property type="protein sequence ID" value="VDO07214.1"/>
    <property type="molecule type" value="Genomic_DNA"/>
</dbReference>
<keyword evidence="2" id="KW-1185">Reference proteome</keyword>
<dbReference type="Proteomes" id="UP000278807">
    <property type="component" value="Unassembled WGS sequence"/>
</dbReference>
<reference evidence="3" key="1">
    <citation type="submission" date="2017-02" db="UniProtKB">
        <authorList>
            <consortium name="WormBaseParasite"/>
        </authorList>
    </citation>
    <scope>IDENTIFICATION</scope>
</reference>
<proteinExistence type="predicted"/>
<evidence type="ECO:0000313" key="2">
    <source>
        <dbReference type="Proteomes" id="UP000278807"/>
    </source>
</evidence>
<protein>
    <submittedName>
        <fullName evidence="3">CDI domain-containing protein</fullName>
    </submittedName>
</protein>
<dbReference type="WBParaSite" id="HNAJ_0001012501-mRNA-1">
    <property type="protein sequence ID" value="HNAJ_0001012501-mRNA-1"/>
    <property type="gene ID" value="HNAJ_0001012501"/>
</dbReference>
<gene>
    <name evidence="1" type="ORF">HNAJ_LOCUS10120</name>
</gene>